<evidence type="ECO:0000256" key="4">
    <source>
        <dbReference type="SAM" id="MobiDB-lite"/>
    </source>
</evidence>
<feature type="domain" description="Kinesin motor" evidence="5">
    <location>
        <begin position="585"/>
        <end position="631"/>
    </location>
</feature>
<dbReference type="GO" id="GO:0007018">
    <property type="term" value="P:microtubule-based movement"/>
    <property type="evidence" value="ECO:0007669"/>
    <property type="project" value="InterPro"/>
</dbReference>
<evidence type="ECO:0000259" key="5">
    <source>
        <dbReference type="PROSITE" id="PS50067"/>
    </source>
</evidence>
<dbReference type="PROSITE" id="PS50067">
    <property type="entry name" value="KINESIN_MOTOR_2"/>
    <property type="match status" value="2"/>
</dbReference>
<accession>A0A4Y1RBZ2</accession>
<dbReference type="PANTHER" id="PTHR47972">
    <property type="entry name" value="KINESIN-LIKE PROTEIN KLP-3"/>
    <property type="match status" value="1"/>
</dbReference>
<feature type="region of interest" description="Disordered" evidence="4">
    <location>
        <begin position="719"/>
        <end position="742"/>
    </location>
</feature>
<dbReference type="Gene3D" id="1.20.58.1980">
    <property type="match status" value="1"/>
</dbReference>
<dbReference type="GO" id="GO:0015630">
    <property type="term" value="C:microtubule cytoskeleton"/>
    <property type="evidence" value="ECO:0007669"/>
    <property type="project" value="TreeGrafter"/>
</dbReference>
<feature type="region of interest" description="Disordered" evidence="4">
    <location>
        <begin position="937"/>
        <end position="972"/>
    </location>
</feature>
<keyword evidence="2" id="KW-0067">ATP-binding</keyword>
<feature type="coiled-coil region" evidence="3">
    <location>
        <begin position="196"/>
        <end position="226"/>
    </location>
</feature>
<evidence type="ECO:0000256" key="1">
    <source>
        <dbReference type="ARBA" id="ARBA00023175"/>
    </source>
</evidence>
<keyword evidence="3" id="KW-0175">Coiled coil</keyword>
<feature type="compositionally biased region" description="Basic and acidic residues" evidence="4">
    <location>
        <begin position="942"/>
        <end position="958"/>
    </location>
</feature>
<feature type="coiled-coil region" evidence="3">
    <location>
        <begin position="680"/>
        <end position="707"/>
    </location>
</feature>
<evidence type="ECO:0000313" key="6">
    <source>
        <dbReference type="EMBL" id="BBH01543.1"/>
    </source>
</evidence>
<comment type="similarity">
    <text evidence="2">Belongs to the TRAFAC class myosin-kinesin ATPase superfamily. Kinesin family.</text>
</comment>
<keyword evidence="1 2" id="KW-0505">Motor protein</keyword>
<dbReference type="GO" id="GO:0003777">
    <property type="term" value="F:microtubule motor activity"/>
    <property type="evidence" value="ECO:0007669"/>
    <property type="project" value="InterPro"/>
</dbReference>
<protein>
    <submittedName>
        <fullName evidence="6">Di-glucose binding protein with Kinesin motor domain</fullName>
    </submittedName>
</protein>
<comment type="caution">
    <text evidence="2">Lacks conserved residue(s) required for the propagation of feature annotation.</text>
</comment>
<dbReference type="SMART" id="SM00129">
    <property type="entry name" value="KISc"/>
    <property type="match status" value="1"/>
</dbReference>
<dbReference type="PANTHER" id="PTHR47972:SF35">
    <property type="entry name" value="KINESIN-LIKE PROTEIN KIN-14Q"/>
    <property type="match status" value="1"/>
</dbReference>
<dbReference type="SUPFAM" id="SSF52540">
    <property type="entry name" value="P-loop containing nucleoside triphosphate hydrolases"/>
    <property type="match status" value="1"/>
</dbReference>
<dbReference type="EMBL" id="AP019300">
    <property type="protein sequence ID" value="BBH01543.1"/>
    <property type="molecule type" value="Genomic_DNA"/>
</dbReference>
<sequence length="972" mass="109346">MPMQMKSRTWSQFESRTDHNNCSVEIYQCTEVISTPKFSDPVANDGLDGPSMIGVSLTSPDLVICSGSPDIPQTSYGDSPEFLDGKFHQKMDSSIELSFENGINESQVTDTHKTPTVKFSNTLCQTFKEDLSPEASFELLPPSAIEDKLKEGSLPDISNNGGCTDDFLGGDSQMENCKSPEDNGNANVEGDYHKLLIGYEKQKKELQEMRNALEELKKQDKSKSKECQEAWKSLKELQNELMRKSMHVGSLAFAIEGQVKEKSRWFSSLRDLTRKLKIMKMDHIKLSEEALAYKKCIEDMNEVRSTIQSTLNQQVNLHKDLKTKFIEGAKERKELYNKVLELKGNIRVFCRCRPLNTEEVAAGASMAIDFESAKDGELNIKSNGATRRTFKFDAVFGPQADQADVFKDTAPFASSVLDGYNVCIFAYGQTGSGKTFTMQGTEEARGVNFRTLEELFRTIREREKLYRYDVSVSVLEVYNEQIRDLLVSGNQPGAASKRLEIRQVSEGIHHVPGLVEAQVNNMSEVWEVLQTGSNARAVGSTNANEHSSRSHWSHTLCNGEGGEFVEWRMHKKQALVGGSSRERTNSKLTHLLQDSLGGDSKTLMFVQINPNENDLSETLCSLNFASRVRGIELGPAKRQLDTFELLRYKQMFEKTKLDVKSKDVQIRKMEETVHGLELKIKERDLKNKNLQDKVKELESQLLIERKLARQHVDMKIAEQHQQQMKHQQEEQTTAPARPPLTNRPLAAITLGKDQVNPIQPLMEKTNNKPPVPLHTMDGFVKHIDPTEKENNPEMAEQFLVPKKTGRASICPIFQRIPATSAPRRNSLIPLPSVPYHVQSPPHVLPLAPIAYDADKKVDADVSETDCLPEQTPCSSPKVIRNGCKKLNSILRRSLQKRTQIKSPMPPHMRKGVNVGMEKVRVSIGSRGRLAHRVLLGNGRRAGTKESQKNNSQREKERGWNMIGTAGRTAIKS</sequence>
<keyword evidence="2" id="KW-0547">Nucleotide-binding</keyword>
<dbReference type="Pfam" id="PF00225">
    <property type="entry name" value="Kinesin"/>
    <property type="match status" value="2"/>
</dbReference>
<proteinExistence type="inferred from homology"/>
<gene>
    <name evidence="6" type="ORF">Prudu_011837</name>
</gene>
<reference evidence="6" key="1">
    <citation type="journal article" date="2019" name="Science">
        <title>Mutation of a bHLH transcription factor allowed almond domestication.</title>
        <authorList>
            <person name="Sanchez-Perez R."/>
            <person name="Pavan S."/>
            <person name="Mazzeo R."/>
            <person name="Moldovan C."/>
            <person name="Aiese Cigliano R."/>
            <person name="Del Cueto J."/>
            <person name="Ricciardi F."/>
            <person name="Lotti C."/>
            <person name="Ricciardi L."/>
            <person name="Dicenta F."/>
            <person name="Lopez-Marques R.L."/>
            <person name="Lindberg Moller B."/>
        </authorList>
    </citation>
    <scope>NUCLEOTIDE SEQUENCE</scope>
</reference>
<dbReference type="InterPro" id="IPR001752">
    <property type="entry name" value="Kinesin_motor_dom"/>
</dbReference>
<name>A0A4Y1RBZ2_PRUDU</name>
<dbReference type="GO" id="GO:0005524">
    <property type="term" value="F:ATP binding"/>
    <property type="evidence" value="ECO:0007669"/>
    <property type="project" value="UniProtKB-UniRule"/>
</dbReference>
<evidence type="ECO:0000256" key="3">
    <source>
        <dbReference type="SAM" id="Coils"/>
    </source>
</evidence>
<dbReference type="GO" id="GO:0008017">
    <property type="term" value="F:microtubule binding"/>
    <property type="evidence" value="ECO:0007669"/>
    <property type="project" value="InterPro"/>
</dbReference>
<dbReference type="AlphaFoldDB" id="A0A4Y1RBZ2"/>
<dbReference type="InterPro" id="IPR027417">
    <property type="entry name" value="P-loop_NTPase"/>
</dbReference>
<dbReference type="Gene3D" id="3.40.850.10">
    <property type="entry name" value="Kinesin motor domain"/>
    <property type="match status" value="1"/>
</dbReference>
<dbReference type="PRINTS" id="PR00380">
    <property type="entry name" value="KINESINHEAVY"/>
</dbReference>
<feature type="domain" description="Kinesin motor" evidence="5">
    <location>
        <begin position="345"/>
        <end position="551"/>
    </location>
</feature>
<organism evidence="6">
    <name type="scientific">Prunus dulcis</name>
    <name type="common">Almond</name>
    <name type="synonym">Amygdalus dulcis</name>
    <dbReference type="NCBI Taxonomy" id="3755"/>
    <lineage>
        <taxon>Eukaryota</taxon>
        <taxon>Viridiplantae</taxon>
        <taxon>Streptophyta</taxon>
        <taxon>Embryophyta</taxon>
        <taxon>Tracheophyta</taxon>
        <taxon>Spermatophyta</taxon>
        <taxon>Magnoliopsida</taxon>
        <taxon>eudicotyledons</taxon>
        <taxon>Gunneridae</taxon>
        <taxon>Pentapetalae</taxon>
        <taxon>rosids</taxon>
        <taxon>fabids</taxon>
        <taxon>Rosales</taxon>
        <taxon>Rosaceae</taxon>
        <taxon>Amygdaloideae</taxon>
        <taxon>Amygdaleae</taxon>
        <taxon>Prunus</taxon>
    </lineage>
</organism>
<dbReference type="InterPro" id="IPR027640">
    <property type="entry name" value="Kinesin-like_fam"/>
</dbReference>
<feature type="binding site" evidence="2">
    <location>
        <begin position="428"/>
        <end position="435"/>
    </location>
    <ligand>
        <name>ATP</name>
        <dbReference type="ChEBI" id="CHEBI:30616"/>
    </ligand>
</feature>
<dbReference type="InterPro" id="IPR036961">
    <property type="entry name" value="Kinesin_motor_dom_sf"/>
</dbReference>
<evidence type="ECO:0000256" key="2">
    <source>
        <dbReference type="PROSITE-ProRule" id="PRU00283"/>
    </source>
</evidence>